<evidence type="ECO:0000313" key="3">
    <source>
        <dbReference type="EMBL" id="MFC7319707.1"/>
    </source>
</evidence>
<keyword evidence="4" id="KW-1185">Reference proteome</keyword>
<feature type="compositionally biased region" description="Basic and acidic residues" evidence="1">
    <location>
        <begin position="118"/>
        <end position="131"/>
    </location>
</feature>
<feature type="transmembrane region" description="Helical" evidence="2">
    <location>
        <begin position="85"/>
        <end position="104"/>
    </location>
</feature>
<evidence type="ECO:0000256" key="2">
    <source>
        <dbReference type="SAM" id="Phobius"/>
    </source>
</evidence>
<gene>
    <name evidence="3" type="ORF">ACFQMN_02250</name>
</gene>
<proteinExistence type="predicted"/>
<keyword evidence="2" id="KW-0812">Transmembrane</keyword>
<dbReference type="RefSeq" id="WP_289215489.1">
    <property type="nucleotide sequence ID" value="NZ_JAPVRC010000003.1"/>
</dbReference>
<accession>A0ABW2K071</accession>
<feature type="transmembrane region" description="Helical" evidence="2">
    <location>
        <begin position="60"/>
        <end position="79"/>
    </location>
</feature>
<feature type="region of interest" description="Disordered" evidence="1">
    <location>
        <begin position="114"/>
        <end position="144"/>
    </location>
</feature>
<sequence>MEHGKLIASKLIFASAWLFLILGIGYDLSFANVLFISIVLTAVSYIVGDRIILPRVNSTVASLFDFAIAFLVIYLILNASTVDGGLWSASLYSAIGIGIYEFVFNQYVRSSGNEEETERERIEDLDLRTESADELAPYHSDEDK</sequence>
<comment type="caution">
    <text evidence="3">The sequence shown here is derived from an EMBL/GenBank/DDBJ whole genome shotgun (WGS) entry which is preliminary data.</text>
</comment>
<name>A0ABW2K071_9BACI</name>
<dbReference type="Pfam" id="PF10710">
    <property type="entry name" value="DUF2512"/>
    <property type="match status" value="1"/>
</dbReference>
<protein>
    <submittedName>
        <fullName evidence="3">DUF2512 family protein</fullName>
    </submittedName>
</protein>
<evidence type="ECO:0000256" key="1">
    <source>
        <dbReference type="SAM" id="MobiDB-lite"/>
    </source>
</evidence>
<feature type="transmembrane region" description="Helical" evidence="2">
    <location>
        <begin position="30"/>
        <end position="48"/>
    </location>
</feature>
<dbReference type="EMBL" id="JBHTBY010000001">
    <property type="protein sequence ID" value="MFC7319707.1"/>
    <property type="molecule type" value="Genomic_DNA"/>
</dbReference>
<organism evidence="3 4">
    <name type="scientific">Halobacillus campisalis</name>
    <dbReference type="NCBI Taxonomy" id="435909"/>
    <lineage>
        <taxon>Bacteria</taxon>
        <taxon>Bacillati</taxon>
        <taxon>Bacillota</taxon>
        <taxon>Bacilli</taxon>
        <taxon>Bacillales</taxon>
        <taxon>Bacillaceae</taxon>
        <taxon>Halobacillus</taxon>
    </lineage>
</organism>
<keyword evidence="2" id="KW-0472">Membrane</keyword>
<dbReference type="Proteomes" id="UP001596494">
    <property type="component" value="Unassembled WGS sequence"/>
</dbReference>
<reference evidence="4" key="1">
    <citation type="journal article" date="2019" name="Int. J. Syst. Evol. Microbiol.">
        <title>The Global Catalogue of Microorganisms (GCM) 10K type strain sequencing project: providing services to taxonomists for standard genome sequencing and annotation.</title>
        <authorList>
            <consortium name="The Broad Institute Genomics Platform"/>
            <consortium name="The Broad Institute Genome Sequencing Center for Infectious Disease"/>
            <person name="Wu L."/>
            <person name="Ma J."/>
        </authorList>
    </citation>
    <scope>NUCLEOTIDE SEQUENCE [LARGE SCALE GENOMIC DNA]</scope>
    <source>
        <strain evidence="4">CCUG 73951</strain>
    </source>
</reference>
<evidence type="ECO:0000313" key="4">
    <source>
        <dbReference type="Proteomes" id="UP001596494"/>
    </source>
</evidence>
<dbReference type="InterPro" id="IPR019649">
    <property type="entry name" value="DUF2512"/>
</dbReference>
<feature type="transmembrane region" description="Helical" evidence="2">
    <location>
        <begin position="7"/>
        <end position="24"/>
    </location>
</feature>
<keyword evidence="2" id="KW-1133">Transmembrane helix</keyword>